<gene>
    <name evidence="2" type="ORF">GCM10022214_57280</name>
</gene>
<dbReference type="InterPro" id="IPR056085">
    <property type="entry name" value="DUF7668"/>
</dbReference>
<name>A0ABP7WHJ0_9ACTN</name>
<feature type="domain" description="DUF7668" evidence="1">
    <location>
        <begin position="17"/>
        <end position="115"/>
    </location>
</feature>
<evidence type="ECO:0000313" key="2">
    <source>
        <dbReference type="EMBL" id="GAA4089227.1"/>
    </source>
</evidence>
<comment type="caution">
    <text evidence="2">The sequence shown here is derived from an EMBL/GenBank/DDBJ whole genome shotgun (WGS) entry which is preliminary data.</text>
</comment>
<keyword evidence="3" id="KW-1185">Reference proteome</keyword>
<dbReference type="EMBL" id="BAAAZG010000043">
    <property type="protein sequence ID" value="GAA4089227.1"/>
    <property type="molecule type" value="Genomic_DNA"/>
</dbReference>
<reference evidence="3" key="1">
    <citation type="journal article" date="2019" name="Int. J. Syst. Evol. Microbiol.">
        <title>The Global Catalogue of Microorganisms (GCM) 10K type strain sequencing project: providing services to taxonomists for standard genome sequencing and annotation.</title>
        <authorList>
            <consortium name="The Broad Institute Genomics Platform"/>
            <consortium name="The Broad Institute Genome Sequencing Center for Infectious Disease"/>
            <person name="Wu L."/>
            <person name="Ma J."/>
        </authorList>
    </citation>
    <scope>NUCLEOTIDE SEQUENCE [LARGE SCALE GENOMIC DNA]</scope>
    <source>
        <strain evidence="3">JCM 16702</strain>
    </source>
</reference>
<accession>A0ABP7WHJ0</accession>
<sequence>MGGMLPPAALGVVRTVVSLLVDGRHEELETLTEGRRLSAARTERAVREYGGDLISPPDEAFADADVRESEDGTGYTVAMPLWTAQEGRCRLEVRLTLREVAEDVWTVQIDALRVP</sequence>
<protein>
    <recommendedName>
        <fullName evidence="1">DUF7668 domain-containing protein</fullName>
    </recommendedName>
</protein>
<proteinExistence type="predicted"/>
<evidence type="ECO:0000259" key="1">
    <source>
        <dbReference type="Pfam" id="PF24705"/>
    </source>
</evidence>
<evidence type="ECO:0000313" key="3">
    <source>
        <dbReference type="Proteomes" id="UP001500683"/>
    </source>
</evidence>
<organism evidence="2 3">
    <name type="scientific">Actinomadura miaoliensis</name>
    <dbReference type="NCBI Taxonomy" id="430685"/>
    <lineage>
        <taxon>Bacteria</taxon>
        <taxon>Bacillati</taxon>
        <taxon>Actinomycetota</taxon>
        <taxon>Actinomycetes</taxon>
        <taxon>Streptosporangiales</taxon>
        <taxon>Thermomonosporaceae</taxon>
        <taxon>Actinomadura</taxon>
    </lineage>
</organism>
<dbReference type="Proteomes" id="UP001500683">
    <property type="component" value="Unassembled WGS sequence"/>
</dbReference>
<dbReference type="Pfam" id="PF24705">
    <property type="entry name" value="DUF7668"/>
    <property type="match status" value="1"/>
</dbReference>